<keyword evidence="2" id="KW-0732">Signal</keyword>
<organism evidence="3 4">
    <name type="scientific">Knipowitschia caucasica</name>
    <name type="common">Caucasian dwarf goby</name>
    <name type="synonym">Pomatoschistus caucasicus</name>
    <dbReference type="NCBI Taxonomy" id="637954"/>
    <lineage>
        <taxon>Eukaryota</taxon>
        <taxon>Metazoa</taxon>
        <taxon>Chordata</taxon>
        <taxon>Craniata</taxon>
        <taxon>Vertebrata</taxon>
        <taxon>Euteleostomi</taxon>
        <taxon>Actinopterygii</taxon>
        <taxon>Neopterygii</taxon>
        <taxon>Teleostei</taxon>
        <taxon>Neoteleostei</taxon>
        <taxon>Acanthomorphata</taxon>
        <taxon>Gobiaria</taxon>
        <taxon>Gobiiformes</taxon>
        <taxon>Gobioidei</taxon>
        <taxon>Gobiidae</taxon>
        <taxon>Gobiinae</taxon>
        <taxon>Knipowitschia</taxon>
    </lineage>
</organism>
<evidence type="ECO:0000313" key="3">
    <source>
        <dbReference type="EMBL" id="CAL1602294.1"/>
    </source>
</evidence>
<feature type="region of interest" description="Disordered" evidence="1">
    <location>
        <begin position="75"/>
        <end position="96"/>
    </location>
</feature>
<dbReference type="Proteomes" id="UP001497482">
    <property type="component" value="Chromosome 3"/>
</dbReference>
<evidence type="ECO:0000256" key="1">
    <source>
        <dbReference type="SAM" id="MobiDB-lite"/>
    </source>
</evidence>
<feature type="chain" id="PRO_5043348695" evidence="2">
    <location>
        <begin position="20"/>
        <end position="194"/>
    </location>
</feature>
<keyword evidence="4" id="KW-1185">Reference proteome</keyword>
<reference evidence="3 4" key="1">
    <citation type="submission" date="2024-04" db="EMBL/GenBank/DDBJ databases">
        <authorList>
            <person name="Waldvogel A.-M."/>
            <person name="Schoenle A."/>
        </authorList>
    </citation>
    <scope>NUCLEOTIDE SEQUENCE [LARGE SCALE GENOMIC DNA]</scope>
</reference>
<evidence type="ECO:0000313" key="4">
    <source>
        <dbReference type="Proteomes" id="UP001497482"/>
    </source>
</evidence>
<name>A0AAV2LK17_KNICA</name>
<gene>
    <name evidence="3" type="ORF">KC01_LOCUS30081</name>
</gene>
<accession>A0AAV2LK17</accession>
<proteinExistence type="predicted"/>
<feature type="signal peptide" evidence="2">
    <location>
        <begin position="1"/>
        <end position="19"/>
    </location>
</feature>
<protein>
    <submittedName>
        <fullName evidence="3">Uncharacterized protein</fullName>
    </submittedName>
</protein>
<sequence length="194" mass="21666">MRALCVSFMFKVWIHAVYYGPVDECSQDRERQVERARSVEAMWTRTEVKRNDSNWSSGGNENVCHSPSHVERLSGPAGGLASANGHTSAKQAGEMDGGECVCKGWYQRGRTVVFPALILQPSPHLPLLVLSYISRDPSSLGVLLQLLLEREEEKKKKKKKKGKGVNVLLHACVRDGLTVEYKTFRDSAFTCQDV</sequence>
<dbReference type="EMBL" id="OZ035825">
    <property type="protein sequence ID" value="CAL1602294.1"/>
    <property type="molecule type" value="Genomic_DNA"/>
</dbReference>
<evidence type="ECO:0000256" key="2">
    <source>
        <dbReference type="SAM" id="SignalP"/>
    </source>
</evidence>
<dbReference type="AlphaFoldDB" id="A0AAV2LK17"/>